<dbReference type="SMART" id="SM00347">
    <property type="entry name" value="HTH_MARR"/>
    <property type="match status" value="1"/>
</dbReference>
<reference evidence="6 7" key="1">
    <citation type="submission" date="2019-04" db="EMBL/GenBank/DDBJ databases">
        <title>Streptomyces oryziradicis sp. nov., a novel actinomycete isolated from rhizosphere soil of rice (Oryza sativa L.).</title>
        <authorList>
            <person name="Li C."/>
        </authorList>
    </citation>
    <scope>NUCLEOTIDE SEQUENCE [LARGE SCALE GENOMIC DNA]</scope>
    <source>
        <strain evidence="6 7">NEAU-C40</strain>
    </source>
</reference>
<feature type="region of interest" description="Disordered" evidence="4">
    <location>
        <begin position="139"/>
        <end position="158"/>
    </location>
</feature>
<dbReference type="InterPro" id="IPR052526">
    <property type="entry name" value="HTH-type_Bedaq_tolerance"/>
</dbReference>
<dbReference type="InterPro" id="IPR000835">
    <property type="entry name" value="HTH_MarR-typ"/>
</dbReference>
<evidence type="ECO:0000256" key="2">
    <source>
        <dbReference type="ARBA" id="ARBA00023125"/>
    </source>
</evidence>
<dbReference type="SUPFAM" id="SSF46785">
    <property type="entry name" value="Winged helix' DNA-binding domain"/>
    <property type="match status" value="1"/>
</dbReference>
<keyword evidence="7" id="KW-1185">Reference proteome</keyword>
<keyword evidence="2" id="KW-0238">DNA-binding</keyword>
<sequence>MDDSELAEELRLTVGHLVRAVRAADTMPAGEAAVLGYLDRDGPQTTADVAGQRGVSHQSAAKSVKELLAQGLLWTEPHPSDGRKALLHLTSAGQLRLQQERQRRADWLGSAIAAVLTPEERDTLEACVPLLARLSVHLESRQSRPEDRRGGGLREHLV</sequence>
<dbReference type="GO" id="GO:0003700">
    <property type="term" value="F:DNA-binding transcription factor activity"/>
    <property type="evidence" value="ECO:0007669"/>
    <property type="project" value="InterPro"/>
</dbReference>
<dbReference type="PANTHER" id="PTHR39515:SF2">
    <property type="entry name" value="HTH-TYPE TRANSCRIPTIONAL REGULATOR RV0880"/>
    <property type="match status" value="1"/>
</dbReference>
<dbReference type="InterPro" id="IPR023187">
    <property type="entry name" value="Tscrpt_reg_MarR-type_CS"/>
</dbReference>
<keyword evidence="3" id="KW-0804">Transcription</keyword>
<dbReference type="RefSeq" id="WP_136722185.1">
    <property type="nucleotide sequence ID" value="NZ_SUMC01000003.1"/>
</dbReference>
<organism evidence="6 7">
    <name type="scientific">Actinacidiphila oryziradicis</name>
    <dbReference type="NCBI Taxonomy" id="2571141"/>
    <lineage>
        <taxon>Bacteria</taxon>
        <taxon>Bacillati</taxon>
        <taxon>Actinomycetota</taxon>
        <taxon>Actinomycetes</taxon>
        <taxon>Kitasatosporales</taxon>
        <taxon>Streptomycetaceae</taxon>
        <taxon>Actinacidiphila</taxon>
    </lineage>
</organism>
<evidence type="ECO:0000256" key="1">
    <source>
        <dbReference type="ARBA" id="ARBA00023015"/>
    </source>
</evidence>
<dbReference type="EMBL" id="SUMC01000003">
    <property type="protein sequence ID" value="TKA12708.1"/>
    <property type="molecule type" value="Genomic_DNA"/>
</dbReference>
<evidence type="ECO:0000256" key="4">
    <source>
        <dbReference type="SAM" id="MobiDB-lite"/>
    </source>
</evidence>
<dbReference type="Gene3D" id="1.10.10.10">
    <property type="entry name" value="Winged helix-like DNA-binding domain superfamily/Winged helix DNA-binding domain"/>
    <property type="match status" value="1"/>
</dbReference>
<dbReference type="Proteomes" id="UP000305778">
    <property type="component" value="Unassembled WGS sequence"/>
</dbReference>
<dbReference type="InterPro" id="IPR036390">
    <property type="entry name" value="WH_DNA-bd_sf"/>
</dbReference>
<evidence type="ECO:0000259" key="5">
    <source>
        <dbReference type="SMART" id="SM00347"/>
    </source>
</evidence>
<dbReference type="Gene3D" id="1.10.287.100">
    <property type="match status" value="1"/>
</dbReference>
<feature type="domain" description="HTH marR-type" evidence="5">
    <location>
        <begin position="20"/>
        <end position="120"/>
    </location>
</feature>
<evidence type="ECO:0000313" key="6">
    <source>
        <dbReference type="EMBL" id="TKA12708.1"/>
    </source>
</evidence>
<evidence type="ECO:0000313" key="7">
    <source>
        <dbReference type="Proteomes" id="UP000305778"/>
    </source>
</evidence>
<accession>A0A4U0ST98</accession>
<dbReference type="PROSITE" id="PS01117">
    <property type="entry name" value="HTH_MARR_1"/>
    <property type="match status" value="1"/>
</dbReference>
<dbReference type="InterPro" id="IPR036388">
    <property type="entry name" value="WH-like_DNA-bd_sf"/>
</dbReference>
<comment type="caution">
    <text evidence="6">The sequence shown here is derived from an EMBL/GenBank/DDBJ whole genome shotgun (WGS) entry which is preliminary data.</text>
</comment>
<dbReference type="Pfam" id="PF12802">
    <property type="entry name" value="MarR_2"/>
    <property type="match status" value="1"/>
</dbReference>
<dbReference type="OrthoDB" id="5022690at2"/>
<keyword evidence="1" id="KW-0805">Transcription regulation</keyword>
<dbReference type="PANTHER" id="PTHR39515">
    <property type="entry name" value="CONSERVED PROTEIN"/>
    <property type="match status" value="1"/>
</dbReference>
<name>A0A4U0ST98_9ACTN</name>
<evidence type="ECO:0000256" key="3">
    <source>
        <dbReference type="ARBA" id="ARBA00023163"/>
    </source>
</evidence>
<dbReference type="AlphaFoldDB" id="A0A4U0ST98"/>
<dbReference type="GO" id="GO:0003677">
    <property type="term" value="F:DNA binding"/>
    <property type="evidence" value="ECO:0007669"/>
    <property type="project" value="UniProtKB-KW"/>
</dbReference>
<proteinExistence type="predicted"/>
<protein>
    <submittedName>
        <fullName evidence="6">Winged helix-turn-helix transcriptional regulator</fullName>
    </submittedName>
</protein>
<gene>
    <name evidence="6" type="ORF">FCI23_04865</name>
</gene>